<feature type="transmembrane region" description="Helical" evidence="1">
    <location>
        <begin position="193"/>
        <end position="211"/>
    </location>
</feature>
<feature type="transmembrane region" description="Helical" evidence="1">
    <location>
        <begin position="105"/>
        <end position="126"/>
    </location>
</feature>
<keyword evidence="1" id="KW-1133">Transmembrane helix</keyword>
<dbReference type="PANTHER" id="PTHR38457:SF1">
    <property type="entry name" value="REGULATOR ABRB-RELATED"/>
    <property type="match status" value="1"/>
</dbReference>
<feature type="transmembrane region" description="Helical" evidence="1">
    <location>
        <begin position="43"/>
        <end position="64"/>
    </location>
</feature>
<evidence type="ECO:0000313" key="3">
    <source>
        <dbReference type="EMBL" id="MSC34215.1"/>
    </source>
</evidence>
<evidence type="ECO:0008006" key="6">
    <source>
        <dbReference type="Google" id="ProtNLM"/>
    </source>
</evidence>
<protein>
    <recommendedName>
        <fullName evidence="6">Ammonia monooxygenase</fullName>
    </recommendedName>
</protein>
<dbReference type="Pfam" id="PF05145">
    <property type="entry name" value="AbrB"/>
    <property type="match status" value="1"/>
</dbReference>
<dbReference type="EMBL" id="WKPI01000029">
    <property type="protein sequence ID" value="MSC34215.1"/>
    <property type="molecule type" value="Genomic_DNA"/>
</dbReference>
<dbReference type="AlphaFoldDB" id="A0A6N7SA28"/>
<feature type="transmembrane region" description="Helical" evidence="1">
    <location>
        <begin position="76"/>
        <end position="99"/>
    </location>
</feature>
<organism evidence="2 4">
    <name type="scientific">Holdemania massiliensis</name>
    <dbReference type="NCBI Taxonomy" id="1468449"/>
    <lineage>
        <taxon>Bacteria</taxon>
        <taxon>Bacillati</taxon>
        <taxon>Bacillota</taxon>
        <taxon>Erysipelotrichia</taxon>
        <taxon>Erysipelotrichales</taxon>
        <taxon>Erysipelotrichaceae</taxon>
        <taxon>Holdemania</taxon>
    </lineage>
</organism>
<dbReference type="PANTHER" id="PTHR38457">
    <property type="entry name" value="REGULATOR ABRB-RELATED"/>
    <property type="match status" value="1"/>
</dbReference>
<dbReference type="GO" id="GO:0016020">
    <property type="term" value="C:membrane"/>
    <property type="evidence" value="ECO:0007669"/>
    <property type="project" value="InterPro"/>
</dbReference>
<evidence type="ECO:0000256" key="1">
    <source>
        <dbReference type="SAM" id="Phobius"/>
    </source>
</evidence>
<dbReference type="Proteomes" id="UP000433575">
    <property type="component" value="Unassembled WGS sequence"/>
</dbReference>
<keyword evidence="1" id="KW-0812">Transmembrane</keyword>
<feature type="transmembrane region" description="Helical" evidence="1">
    <location>
        <begin position="243"/>
        <end position="262"/>
    </location>
</feature>
<feature type="transmembrane region" description="Helical" evidence="1">
    <location>
        <begin position="334"/>
        <end position="352"/>
    </location>
</feature>
<proteinExistence type="predicted"/>
<sequence>MNALLTLAAGIMGWRIAARLKLPAPAMLGSMIAVGLTNILFDYAALPLAVKVFAQAISGAFIGMQINRSDLGRLKSLIIPFLILAVLLTANTFVVGIVIRQLCGWDWMTALLACVAGGVTDISLIAMEMGADVGTVAMMQTSRLVGVLLFFPYWIQFLTRHEPDAEKPAETEIPQPMRITFLDRLIHHRSGKIAFTLLLSLGLGMIGNASGLPAASMVFPMIGVVGFNCTTSVCAVPVQIKNLAQLLAGSLVGVSITAATFGSLSSTLVPVGILLVSYWVVNLIYSLLCKHRHLLDLKSAMFASAPGGATDMSLIAADLGADLSQIALIQVLRAAYVVAVMPPLILGFIRLWG</sequence>
<reference evidence="4 5" key="1">
    <citation type="journal article" date="2019" name="Nat. Med.">
        <title>A library of human gut bacterial isolates paired with longitudinal multiomics data enables mechanistic microbiome research.</title>
        <authorList>
            <person name="Poyet M."/>
            <person name="Groussin M."/>
            <person name="Gibbons S.M."/>
            <person name="Avila-Pacheco J."/>
            <person name="Jiang X."/>
            <person name="Kearney S.M."/>
            <person name="Perrotta A.R."/>
            <person name="Berdy B."/>
            <person name="Zhao S."/>
            <person name="Lieberman T.D."/>
            <person name="Swanson P.K."/>
            <person name="Smith M."/>
            <person name="Roesemann S."/>
            <person name="Alexander J.E."/>
            <person name="Rich S.A."/>
            <person name="Livny J."/>
            <person name="Vlamakis H."/>
            <person name="Clish C."/>
            <person name="Bullock K."/>
            <person name="Deik A."/>
            <person name="Scott J."/>
            <person name="Pierce K.A."/>
            <person name="Xavier R.J."/>
            <person name="Alm E.J."/>
        </authorList>
    </citation>
    <scope>NUCLEOTIDE SEQUENCE [LARGE SCALE GENOMIC DNA]</scope>
    <source>
        <strain evidence="2 4">BIOML-A4</strain>
        <strain evidence="3 5">BIOML-A5</strain>
    </source>
</reference>
<evidence type="ECO:0000313" key="5">
    <source>
        <dbReference type="Proteomes" id="UP000480929"/>
    </source>
</evidence>
<dbReference type="OrthoDB" id="5460360at2"/>
<feature type="transmembrane region" description="Helical" evidence="1">
    <location>
        <begin position="268"/>
        <end position="288"/>
    </location>
</feature>
<comment type="caution">
    <text evidence="2">The sequence shown here is derived from an EMBL/GenBank/DDBJ whole genome shotgun (WGS) entry which is preliminary data.</text>
</comment>
<keyword evidence="1" id="KW-0472">Membrane</keyword>
<dbReference type="GeneID" id="42456904"/>
<dbReference type="EMBL" id="WKPJ01000027">
    <property type="protein sequence ID" value="MSA90485.1"/>
    <property type="molecule type" value="Genomic_DNA"/>
</dbReference>
<feature type="transmembrane region" description="Helical" evidence="1">
    <location>
        <begin position="217"/>
        <end position="236"/>
    </location>
</feature>
<gene>
    <name evidence="3" type="ORF">GKD88_13900</name>
    <name evidence="2" type="ORF">GKE08_14230</name>
</gene>
<dbReference type="RefSeq" id="WP_020225091.1">
    <property type="nucleotide sequence ID" value="NZ_CABKSC010000002.1"/>
</dbReference>
<dbReference type="InterPro" id="IPR007820">
    <property type="entry name" value="AbrB_fam"/>
</dbReference>
<accession>A0A6N7SA28</accession>
<evidence type="ECO:0000313" key="4">
    <source>
        <dbReference type="Proteomes" id="UP000433575"/>
    </source>
</evidence>
<dbReference type="GO" id="GO:0010468">
    <property type="term" value="P:regulation of gene expression"/>
    <property type="evidence" value="ECO:0007669"/>
    <property type="project" value="InterPro"/>
</dbReference>
<keyword evidence="5" id="KW-1185">Reference proteome</keyword>
<dbReference type="InterPro" id="IPR017516">
    <property type="entry name" value="AbrB_dup"/>
</dbReference>
<dbReference type="NCBIfam" id="TIGR03082">
    <property type="entry name" value="Gneg_AbrB_dup"/>
    <property type="match status" value="1"/>
</dbReference>
<dbReference type="Proteomes" id="UP000480929">
    <property type="component" value="Unassembled WGS sequence"/>
</dbReference>
<evidence type="ECO:0000313" key="2">
    <source>
        <dbReference type="EMBL" id="MSA90485.1"/>
    </source>
</evidence>
<name>A0A6N7SA28_9FIRM</name>